<dbReference type="AlphaFoldDB" id="A0AAN1SH67"/>
<dbReference type="EC" id="2.3.1.-" evidence="4"/>
<dbReference type="EMBL" id="AP012046">
    <property type="protein sequence ID" value="BAK94409.1"/>
    <property type="molecule type" value="Genomic_DNA"/>
</dbReference>
<dbReference type="PROSITE" id="PS51186">
    <property type="entry name" value="GNAT"/>
    <property type="match status" value="1"/>
</dbReference>
<accession>A0AAN1SH67</accession>
<protein>
    <submittedName>
        <fullName evidence="4">Acetyltransferase</fullName>
        <ecNumber evidence="4">2.3.1.-</ecNumber>
    </submittedName>
</protein>
<reference evidence="4 5" key="1">
    <citation type="submission" date="2011-01" db="EMBL/GenBank/DDBJ databases">
        <title>Whole genome sequence of Tetragenococcus halophilus NBRC 12172.</title>
        <authorList>
            <person name="Nakazawa H."/>
            <person name="Omata S."/>
            <person name="Koga C."/>
            <person name="Watanabe Y."/>
            <person name="Katano Y."/>
            <person name="Ito N."/>
            <person name="Tsukatani N."/>
            <person name="Ankai A."/>
            <person name="Oguchi A."/>
            <person name="Fukui S."/>
            <person name="Yashiro I."/>
            <person name="Kamata S."/>
            <person name="Hashimoto Y."/>
            <person name="Yamazaki J."/>
            <person name="Taguchi H."/>
            <person name="Tanaka A."/>
            <person name="Koyama T."/>
            <person name="Ichige A."/>
            <person name="Hanya Y."/>
            <person name="Tanikawa S."/>
            <person name="Yamazaki S."/>
            <person name="Fujita N."/>
        </authorList>
    </citation>
    <scope>NUCLEOTIDE SEQUENCE [LARGE SCALE GENOMIC DNA]</scope>
    <source>
        <strain evidence="5">DSM 20338 / JCM 20259 / NCIMB 9735 / NBRC 12172</strain>
    </source>
</reference>
<dbReference type="Pfam" id="PF13508">
    <property type="entry name" value="Acetyltransf_7"/>
    <property type="match status" value="1"/>
</dbReference>
<dbReference type="Proteomes" id="UP000002663">
    <property type="component" value="Chromosome"/>
</dbReference>
<evidence type="ECO:0000256" key="2">
    <source>
        <dbReference type="ARBA" id="ARBA00023315"/>
    </source>
</evidence>
<organism evidence="4 5">
    <name type="scientific">Tetragenococcus halophilus (strain DSM 20338 / JCM 20259 / NCIMB 9735 / NBRC 12172)</name>
    <name type="common">Pediococcus halophilus</name>
    <dbReference type="NCBI Taxonomy" id="945021"/>
    <lineage>
        <taxon>Bacteria</taxon>
        <taxon>Bacillati</taxon>
        <taxon>Bacillota</taxon>
        <taxon>Bacilli</taxon>
        <taxon>Lactobacillales</taxon>
        <taxon>Enterococcaceae</taxon>
        <taxon>Tetragenococcus</taxon>
    </lineage>
</organism>
<evidence type="ECO:0000313" key="4">
    <source>
        <dbReference type="EMBL" id="BAK94409.1"/>
    </source>
</evidence>
<sequence>MLSNKIATQQDEGQIIALWDKSVTATHDFLSQEDKVRIRKEIPSYFPFLDIRLWYDMDNLLGFSGQNEKYLEMLFIDPQFTAKGYGTAILQELITKYGITGVDVNEQNTVAKKFYLKNGFLIMGRSSVDGQNRPYPLLHLTNS</sequence>
<dbReference type="InterPro" id="IPR016181">
    <property type="entry name" value="Acyl_CoA_acyltransferase"/>
</dbReference>
<evidence type="ECO:0000256" key="1">
    <source>
        <dbReference type="ARBA" id="ARBA00022679"/>
    </source>
</evidence>
<evidence type="ECO:0000313" key="5">
    <source>
        <dbReference type="Proteomes" id="UP000002663"/>
    </source>
</evidence>
<keyword evidence="2 4" id="KW-0012">Acyltransferase</keyword>
<gene>
    <name evidence="4" type="ordered locus">TEH_10820</name>
</gene>
<dbReference type="KEGG" id="thl:TEH_10820"/>
<dbReference type="RefSeq" id="WP_014124467.1">
    <property type="nucleotide sequence ID" value="NC_016052.1"/>
</dbReference>
<name>A0AAN1SH67_TETHN</name>
<dbReference type="GO" id="GO:0016747">
    <property type="term" value="F:acyltransferase activity, transferring groups other than amino-acyl groups"/>
    <property type="evidence" value="ECO:0007669"/>
    <property type="project" value="InterPro"/>
</dbReference>
<proteinExistence type="predicted"/>
<keyword evidence="1 4" id="KW-0808">Transferase</keyword>
<dbReference type="CDD" id="cd04301">
    <property type="entry name" value="NAT_SF"/>
    <property type="match status" value="1"/>
</dbReference>
<dbReference type="PANTHER" id="PTHR43800:SF1">
    <property type="entry name" value="PEPTIDYL-LYSINE N-ACETYLTRANSFERASE YJAB"/>
    <property type="match status" value="1"/>
</dbReference>
<dbReference type="SUPFAM" id="SSF55729">
    <property type="entry name" value="Acyl-CoA N-acyltransferases (Nat)"/>
    <property type="match status" value="1"/>
</dbReference>
<dbReference type="Gene3D" id="3.40.630.30">
    <property type="match status" value="1"/>
</dbReference>
<feature type="domain" description="N-acetyltransferase" evidence="3">
    <location>
        <begin position="16"/>
        <end position="142"/>
    </location>
</feature>
<evidence type="ECO:0000259" key="3">
    <source>
        <dbReference type="PROSITE" id="PS51186"/>
    </source>
</evidence>
<dbReference type="InterPro" id="IPR000182">
    <property type="entry name" value="GNAT_dom"/>
</dbReference>
<dbReference type="PANTHER" id="PTHR43800">
    <property type="entry name" value="PEPTIDYL-LYSINE N-ACETYLTRANSFERASE YJAB"/>
    <property type="match status" value="1"/>
</dbReference>